<feature type="signal peptide" evidence="3">
    <location>
        <begin position="1"/>
        <end position="21"/>
    </location>
</feature>
<dbReference type="Proteomes" id="UP000008466">
    <property type="component" value="Chromosome"/>
</dbReference>
<dbReference type="Pfam" id="PF13416">
    <property type="entry name" value="SBP_bac_8"/>
    <property type="match status" value="1"/>
</dbReference>
<comment type="subcellular location">
    <subcellularLocation>
        <location evidence="1">Periplasm</location>
    </subcellularLocation>
</comment>
<organism evidence="4 5">
    <name type="scientific">Sphaerochaeta globosa (strain ATCC BAA-1886 / DSM 22777 / Buddy)</name>
    <name type="common">Spirochaeta sp. (strain Buddy)</name>
    <dbReference type="NCBI Taxonomy" id="158189"/>
    <lineage>
        <taxon>Bacteria</taxon>
        <taxon>Pseudomonadati</taxon>
        <taxon>Spirochaetota</taxon>
        <taxon>Spirochaetia</taxon>
        <taxon>Spirochaetales</taxon>
        <taxon>Sphaerochaetaceae</taxon>
        <taxon>Sphaerochaeta</taxon>
    </lineage>
</organism>
<dbReference type="HOGENOM" id="CLU_031285_10_5_12"/>
<dbReference type="eggNOG" id="COG1653">
    <property type="taxonomic scope" value="Bacteria"/>
</dbReference>
<dbReference type="Gene3D" id="3.40.190.10">
    <property type="entry name" value="Periplasmic binding protein-like II"/>
    <property type="match status" value="1"/>
</dbReference>
<keyword evidence="5" id="KW-1185">Reference proteome</keyword>
<dbReference type="CDD" id="cd13585">
    <property type="entry name" value="PBP2_TMBP_like"/>
    <property type="match status" value="1"/>
</dbReference>
<evidence type="ECO:0000313" key="4">
    <source>
        <dbReference type="EMBL" id="ADY13590.1"/>
    </source>
</evidence>
<sequence>MKKRGFLTVLLCILIAVVLPAAGSKETAMESQKVSITYSFWGTPDEGAAVQKVADQFNASQDRISVEIMAIPHDTYVTKLNTLATARNLPDCGIMSEAGVLQFAENGLLYDISNMYGAGESKPLDSLAFRYQGKPVAYSAANEILLLYYNKAMFDKAGIAYPPTDAKNAWTWDEFVQVSKLLTLDANGNNATSSAFNPNTIVQYGCMVENLTWQLEVWCLSNGSGFYTEDGSKVIINEAAATEALQKIADLHLVHHVAPISSGLTDDGVQRSLIAGTCAMTTNGAWNVGTSLASARSEGLNYGVAVLPYMKEKVTICTGGPNVVFSQTKHPKEAMEWVKWYMQEENSWSLIETGIWMPILEKWYTDESFTRKWVENPNFPPYDDYKKAVVDYARDYSRSTSWYYVNNTNDFNTLLGSVLGEVWTGKKSAKDAIGQSYPQLVSAFKGEL</sequence>
<dbReference type="RefSeq" id="WP_013607439.1">
    <property type="nucleotide sequence ID" value="NC_015152.1"/>
</dbReference>
<protein>
    <submittedName>
        <fullName evidence="4">Extracellular solute-binding protein family 1</fullName>
    </submittedName>
</protein>
<dbReference type="GO" id="GO:0042597">
    <property type="term" value="C:periplasmic space"/>
    <property type="evidence" value="ECO:0007669"/>
    <property type="project" value="UniProtKB-SubCell"/>
</dbReference>
<dbReference type="OrthoDB" id="355435at2"/>
<evidence type="ECO:0000256" key="3">
    <source>
        <dbReference type="SAM" id="SignalP"/>
    </source>
</evidence>
<dbReference type="InterPro" id="IPR050490">
    <property type="entry name" value="Bact_solute-bd_prot1"/>
</dbReference>
<gene>
    <name evidence="4" type="ordered locus">SpiBuddy_1766</name>
</gene>
<dbReference type="SUPFAM" id="SSF53850">
    <property type="entry name" value="Periplasmic binding protein-like II"/>
    <property type="match status" value="1"/>
</dbReference>
<proteinExistence type="inferred from homology"/>
<dbReference type="PANTHER" id="PTHR43649:SF12">
    <property type="entry name" value="DIACETYLCHITOBIOSE BINDING PROTEIN DASA"/>
    <property type="match status" value="1"/>
</dbReference>
<comment type="similarity">
    <text evidence="2">Belongs to the bacterial solute-binding protein 1 family.</text>
</comment>
<keyword evidence="3" id="KW-0732">Signal</keyword>
<feature type="chain" id="PRO_5003259743" evidence="3">
    <location>
        <begin position="22"/>
        <end position="448"/>
    </location>
</feature>
<evidence type="ECO:0000256" key="2">
    <source>
        <dbReference type="ARBA" id="ARBA00008520"/>
    </source>
</evidence>
<name>F0RWF9_SPHGB</name>
<dbReference type="AlphaFoldDB" id="F0RWF9"/>
<dbReference type="EMBL" id="CP002541">
    <property type="protein sequence ID" value="ADY13590.1"/>
    <property type="molecule type" value="Genomic_DNA"/>
</dbReference>
<dbReference type="KEGG" id="sbu:SpiBuddy_1766"/>
<accession>F0RWF9</accession>
<evidence type="ECO:0000256" key="1">
    <source>
        <dbReference type="ARBA" id="ARBA00004418"/>
    </source>
</evidence>
<dbReference type="InterPro" id="IPR006059">
    <property type="entry name" value="SBP"/>
</dbReference>
<dbReference type="PANTHER" id="PTHR43649">
    <property type="entry name" value="ARABINOSE-BINDING PROTEIN-RELATED"/>
    <property type="match status" value="1"/>
</dbReference>
<evidence type="ECO:0000313" key="5">
    <source>
        <dbReference type="Proteomes" id="UP000008466"/>
    </source>
</evidence>
<dbReference type="STRING" id="158189.SpiBuddy_1766"/>
<reference evidence="5" key="1">
    <citation type="submission" date="2011-02" db="EMBL/GenBank/DDBJ databases">
        <title>Complete sequence of Spirochaeta sp. Buddy.</title>
        <authorList>
            <person name="Lucas S."/>
            <person name="Copeland A."/>
            <person name="Lapidus A."/>
            <person name="Cheng J.-F."/>
            <person name="Goodwin L."/>
            <person name="Pitluck S."/>
            <person name="Zeytun A."/>
            <person name="Detter J.C."/>
            <person name="Han C."/>
            <person name="Tapia R."/>
            <person name="Land M."/>
            <person name="Hauser L."/>
            <person name="Kyrpides N."/>
            <person name="Ivanova N."/>
            <person name="Mikhailova N."/>
            <person name="Pagani I."/>
            <person name="Ritalahti K.M."/>
            <person name="Loeffler F.E."/>
            <person name="Woyke T."/>
        </authorList>
    </citation>
    <scope>NUCLEOTIDE SEQUENCE [LARGE SCALE GENOMIC DNA]</scope>
    <source>
        <strain evidence="5">ATCC BAA-1886 / DSM 22777 / Buddy</strain>
    </source>
</reference>